<feature type="domain" description="RING-type" evidence="6">
    <location>
        <begin position="125"/>
        <end position="166"/>
    </location>
</feature>
<reference evidence="7" key="1">
    <citation type="submission" date="2019-03" db="EMBL/GenBank/DDBJ databases">
        <title>Long read genome sequence of the mycoparasitic Pythium oligandrum ATCC 38472 isolated from sugarbeet rhizosphere.</title>
        <authorList>
            <person name="Gaulin E."/>
        </authorList>
    </citation>
    <scope>NUCLEOTIDE SEQUENCE</scope>
    <source>
        <strain evidence="7">ATCC 38472_TT</strain>
    </source>
</reference>
<dbReference type="SUPFAM" id="SSF57850">
    <property type="entry name" value="RING/U-box"/>
    <property type="match status" value="1"/>
</dbReference>
<dbReference type="InterPro" id="IPR051834">
    <property type="entry name" value="RING_finger_E3_ligase"/>
</dbReference>
<evidence type="ECO:0000313" key="7">
    <source>
        <dbReference type="EMBL" id="TMW60605.1"/>
    </source>
</evidence>
<dbReference type="Pfam" id="PF13639">
    <property type="entry name" value="zf-RING_2"/>
    <property type="match status" value="1"/>
</dbReference>
<dbReference type="PROSITE" id="PS50089">
    <property type="entry name" value="ZF_RING_2"/>
    <property type="match status" value="1"/>
</dbReference>
<dbReference type="EMBL" id="SPLM01000108">
    <property type="protein sequence ID" value="TMW60605.1"/>
    <property type="molecule type" value="Genomic_DNA"/>
</dbReference>
<keyword evidence="1" id="KW-0479">Metal-binding</keyword>
<dbReference type="GO" id="GO:0006511">
    <property type="term" value="P:ubiquitin-dependent protein catabolic process"/>
    <property type="evidence" value="ECO:0007669"/>
    <property type="project" value="TreeGrafter"/>
</dbReference>
<evidence type="ECO:0000259" key="6">
    <source>
        <dbReference type="PROSITE" id="PS50089"/>
    </source>
</evidence>
<evidence type="ECO:0000256" key="1">
    <source>
        <dbReference type="ARBA" id="ARBA00022723"/>
    </source>
</evidence>
<dbReference type="Proteomes" id="UP000794436">
    <property type="component" value="Unassembled WGS sequence"/>
</dbReference>
<dbReference type="Gene3D" id="3.30.40.10">
    <property type="entry name" value="Zinc/RING finger domain, C3HC4 (zinc finger)"/>
    <property type="match status" value="1"/>
</dbReference>
<protein>
    <recommendedName>
        <fullName evidence="6">RING-type domain-containing protein</fullName>
    </recommendedName>
</protein>
<dbReference type="SMART" id="SM00184">
    <property type="entry name" value="RING"/>
    <property type="match status" value="1"/>
</dbReference>
<keyword evidence="8" id="KW-1185">Reference proteome</keyword>
<evidence type="ECO:0000256" key="4">
    <source>
        <dbReference type="PROSITE-ProRule" id="PRU00175"/>
    </source>
</evidence>
<name>A0A8K1CD44_PYTOL</name>
<evidence type="ECO:0000256" key="3">
    <source>
        <dbReference type="ARBA" id="ARBA00022833"/>
    </source>
</evidence>
<dbReference type="GO" id="GO:0008270">
    <property type="term" value="F:zinc ion binding"/>
    <property type="evidence" value="ECO:0007669"/>
    <property type="project" value="UniProtKB-KW"/>
</dbReference>
<accession>A0A8K1CD44</accession>
<dbReference type="PANTHER" id="PTHR45931">
    <property type="entry name" value="SI:CH211-59O9.10"/>
    <property type="match status" value="1"/>
</dbReference>
<feature type="compositionally biased region" description="Basic and acidic residues" evidence="5">
    <location>
        <begin position="53"/>
        <end position="66"/>
    </location>
</feature>
<proteinExistence type="predicted"/>
<dbReference type="PANTHER" id="PTHR45931:SF3">
    <property type="entry name" value="RING ZINC FINGER-CONTAINING PROTEIN"/>
    <property type="match status" value="1"/>
</dbReference>
<comment type="caution">
    <text evidence="7">The sequence shown here is derived from an EMBL/GenBank/DDBJ whole genome shotgun (WGS) entry which is preliminary data.</text>
</comment>
<dbReference type="OrthoDB" id="8062037at2759"/>
<evidence type="ECO:0000256" key="5">
    <source>
        <dbReference type="SAM" id="MobiDB-lite"/>
    </source>
</evidence>
<evidence type="ECO:0000256" key="2">
    <source>
        <dbReference type="ARBA" id="ARBA00022771"/>
    </source>
</evidence>
<sequence length="254" mass="28906">MRKRTLEGHSKSHSVVDSKFFDCISKSSESSGLSCCSSSSDDELSQLSSLELSRQRDDKHDRDSECKMSRQELYRQLMLGEYDLSSSPDFDSFSPSLFEERGLPVEIRYQLPLALGTANETEKECTICQLHYGIGDHIVTLPCQHFFHACCVDKWLWNHTSCPLCRTEVTLDGDSEQFSLKHRFNECSQSDQEAIRRKMRSSSHSAGFRPVVPANVEVDQLQTHLSGMSIQEETTESNNVKYLVCPRPQRAQPQ</sequence>
<dbReference type="GO" id="GO:0061630">
    <property type="term" value="F:ubiquitin protein ligase activity"/>
    <property type="evidence" value="ECO:0007669"/>
    <property type="project" value="TreeGrafter"/>
</dbReference>
<gene>
    <name evidence="7" type="ORF">Poli38472_000647</name>
</gene>
<dbReference type="AlphaFoldDB" id="A0A8K1CD44"/>
<keyword evidence="3" id="KW-0862">Zinc</keyword>
<feature type="region of interest" description="Disordered" evidence="5">
    <location>
        <begin position="47"/>
        <end position="66"/>
    </location>
</feature>
<evidence type="ECO:0000313" key="8">
    <source>
        <dbReference type="Proteomes" id="UP000794436"/>
    </source>
</evidence>
<keyword evidence="2 4" id="KW-0863">Zinc-finger</keyword>
<dbReference type="InterPro" id="IPR013083">
    <property type="entry name" value="Znf_RING/FYVE/PHD"/>
</dbReference>
<dbReference type="GO" id="GO:0005634">
    <property type="term" value="C:nucleus"/>
    <property type="evidence" value="ECO:0007669"/>
    <property type="project" value="TreeGrafter"/>
</dbReference>
<dbReference type="InterPro" id="IPR001841">
    <property type="entry name" value="Znf_RING"/>
</dbReference>
<organism evidence="7 8">
    <name type="scientific">Pythium oligandrum</name>
    <name type="common">Mycoparasitic fungus</name>
    <dbReference type="NCBI Taxonomy" id="41045"/>
    <lineage>
        <taxon>Eukaryota</taxon>
        <taxon>Sar</taxon>
        <taxon>Stramenopiles</taxon>
        <taxon>Oomycota</taxon>
        <taxon>Peronosporomycetes</taxon>
        <taxon>Pythiales</taxon>
        <taxon>Pythiaceae</taxon>
        <taxon>Pythium</taxon>
    </lineage>
</organism>